<keyword evidence="2" id="KW-1185">Reference proteome</keyword>
<name>A0A839TZ48_9HYPH</name>
<reference evidence="1 2" key="1">
    <citation type="submission" date="2020-08" db="EMBL/GenBank/DDBJ databases">
        <title>Genomic Encyclopedia of Type Strains, Phase III (KMG-III): the genomes of soil and plant-associated and newly described type strains.</title>
        <authorList>
            <person name="Whitman W."/>
        </authorList>
    </citation>
    <scope>NUCLEOTIDE SEQUENCE [LARGE SCALE GENOMIC DNA]</scope>
    <source>
        <strain evidence="1 2">CECT 7015</strain>
    </source>
</reference>
<proteinExistence type="predicted"/>
<evidence type="ECO:0000313" key="2">
    <source>
        <dbReference type="Proteomes" id="UP000554520"/>
    </source>
</evidence>
<dbReference type="SUPFAM" id="SSF141571">
    <property type="entry name" value="Pentapeptide repeat-like"/>
    <property type="match status" value="1"/>
</dbReference>
<dbReference type="InterPro" id="IPR001646">
    <property type="entry name" value="5peptide_repeat"/>
</dbReference>
<evidence type="ECO:0000313" key="1">
    <source>
        <dbReference type="EMBL" id="MBB3143876.1"/>
    </source>
</evidence>
<accession>A0A839TZ48</accession>
<dbReference type="Proteomes" id="UP000554520">
    <property type="component" value="Unassembled WGS sequence"/>
</dbReference>
<dbReference type="AlphaFoldDB" id="A0A839TZ48"/>
<dbReference type="Pfam" id="PF00805">
    <property type="entry name" value="Pentapeptide"/>
    <property type="match status" value="1"/>
</dbReference>
<organism evidence="1 2">
    <name type="scientific">Phyllobacterium trifolii</name>
    <dbReference type="NCBI Taxonomy" id="300193"/>
    <lineage>
        <taxon>Bacteria</taxon>
        <taxon>Pseudomonadati</taxon>
        <taxon>Pseudomonadota</taxon>
        <taxon>Alphaproteobacteria</taxon>
        <taxon>Hyphomicrobiales</taxon>
        <taxon>Phyllobacteriaceae</taxon>
        <taxon>Phyllobacterium</taxon>
    </lineage>
</organism>
<comment type="caution">
    <text evidence="1">The sequence shown here is derived from an EMBL/GenBank/DDBJ whole genome shotgun (WGS) entry which is preliminary data.</text>
</comment>
<sequence>MMEMHATHDVLDVRDASVANSKFDDVNLSNTRFHNVNLSAAVIEKVNLSNSKIEDVNLSNVLFRNVNMSNVKIESALLAGMINGVSVKDLFAAYESANRAGEE</sequence>
<protein>
    <submittedName>
        <fullName evidence="1">Uncharacterized protein YjbI with pentapeptide repeats</fullName>
    </submittedName>
</protein>
<gene>
    <name evidence="1" type="ORF">FHS21_000259</name>
</gene>
<dbReference type="Gene3D" id="2.160.20.80">
    <property type="entry name" value="E3 ubiquitin-protein ligase SopA"/>
    <property type="match status" value="1"/>
</dbReference>
<dbReference type="EMBL" id="JACHXN010000001">
    <property type="protein sequence ID" value="MBB3143876.1"/>
    <property type="molecule type" value="Genomic_DNA"/>
</dbReference>